<gene>
    <name evidence="9" type="ORF">ACFPXP_21315</name>
</gene>
<evidence type="ECO:0000313" key="10">
    <source>
        <dbReference type="Proteomes" id="UP001596250"/>
    </source>
</evidence>
<keyword evidence="1" id="KW-0004">4Fe-4S</keyword>
<keyword evidence="4 9" id="KW-0378">Hydrolase</keyword>
<evidence type="ECO:0000256" key="5">
    <source>
        <dbReference type="ARBA" id="ARBA00023004"/>
    </source>
</evidence>
<accession>A0ABW1IVB6</accession>
<keyword evidence="7" id="KW-0234">DNA repair</keyword>
<keyword evidence="6" id="KW-0411">Iron-sulfur</keyword>
<evidence type="ECO:0000256" key="4">
    <source>
        <dbReference type="ARBA" id="ARBA00022801"/>
    </source>
</evidence>
<evidence type="ECO:0000256" key="3">
    <source>
        <dbReference type="ARBA" id="ARBA00022763"/>
    </source>
</evidence>
<proteinExistence type="predicted"/>
<dbReference type="GO" id="GO:0004844">
    <property type="term" value="F:uracil DNA N-glycosylase activity"/>
    <property type="evidence" value="ECO:0007669"/>
    <property type="project" value="UniProtKB-EC"/>
</dbReference>
<dbReference type="Pfam" id="PF03167">
    <property type="entry name" value="UDG"/>
    <property type="match status" value="1"/>
</dbReference>
<dbReference type="InterPro" id="IPR036895">
    <property type="entry name" value="Uracil-DNA_glycosylase-like_sf"/>
</dbReference>
<dbReference type="SUPFAM" id="SSF52141">
    <property type="entry name" value="Uracil-DNA glycosylase-like"/>
    <property type="match status" value="1"/>
</dbReference>
<evidence type="ECO:0000256" key="1">
    <source>
        <dbReference type="ARBA" id="ARBA00022485"/>
    </source>
</evidence>
<dbReference type="Proteomes" id="UP001596250">
    <property type="component" value="Unassembled WGS sequence"/>
</dbReference>
<comment type="caution">
    <text evidence="9">The sequence shown here is derived from an EMBL/GenBank/DDBJ whole genome shotgun (WGS) entry which is preliminary data.</text>
</comment>
<evidence type="ECO:0000256" key="6">
    <source>
        <dbReference type="ARBA" id="ARBA00023014"/>
    </source>
</evidence>
<dbReference type="SMART" id="SM00987">
    <property type="entry name" value="UreE_C"/>
    <property type="match status" value="1"/>
</dbReference>
<evidence type="ECO:0000313" key="9">
    <source>
        <dbReference type="EMBL" id="MFC5988951.1"/>
    </source>
</evidence>
<organism evidence="9 10">
    <name type="scientific">Marinicrinis lubricantis</name>
    <dbReference type="NCBI Taxonomy" id="2086470"/>
    <lineage>
        <taxon>Bacteria</taxon>
        <taxon>Bacillati</taxon>
        <taxon>Bacillota</taxon>
        <taxon>Bacilli</taxon>
        <taxon>Bacillales</taxon>
        <taxon>Paenibacillaceae</taxon>
    </lineage>
</organism>
<evidence type="ECO:0000256" key="7">
    <source>
        <dbReference type="ARBA" id="ARBA00023204"/>
    </source>
</evidence>
<feature type="domain" description="Uracil-DNA glycosylase-like" evidence="8">
    <location>
        <begin position="36"/>
        <end position="181"/>
    </location>
</feature>
<dbReference type="PANTHER" id="PTHR33693">
    <property type="entry name" value="TYPE-5 URACIL-DNA GLYCOSYLASE"/>
    <property type="match status" value="1"/>
</dbReference>
<keyword evidence="10" id="KW-1185">Reference proteome</keyword>
<evidence type="ECO:0000256" key="2">
    <source>
        <dbReference type="ARBA" id="ARBA00022723"/>
    </source>
</evidence>
<dbReference type="Gene3D" id="3.40.470.10">
    <property type="entry name" value="Uracil-DNA glycosylase-like domain"/>
    <property type="match status" value="1"/>
</dbReference>
<dbReference type="InterPro" id="IPR005122">
    <property type="entry name" value="Uracil-DNA_glycosylase-like"/>
</dbReference>
<dbReference type="CDD" id="cd10030">
    <property type="entry name" value="UDG-F4_TTUDGA_SPO1dp_like"/>
    <property type="match status" value="1"/>
</dbReference>
<sequence>MMEDWKPMILKEDSPPREALNCDQCGLAEQHGRFIWGEGNPDAPIFVIMDNPGAREDREGAAFVCGTRQTLQLGLREAGVALDEIYVSYLVKRRPVRKYDKPHAREACLGHLKAQLEEQKPKLLLGLGNVVIQALIAQEEEVKNRRGKWLEFEGIPIAFSYHPLAVRRRPVLMKHFVNDLKFAASGLSTDTSRPLHTGSSSHAEV</sequence>
<dbReference type="RefSeq" id="WP_379896481.1">
    <property type="nucleotide sequence ID" value="NZ_CBCSCT010000005.1"/>
</dbReference>
<dbReference type="PANTHER" id="PTHR33693:SF9">
    <property type="entry name" value="TYPE-4 URACIL-DNA GLYCOSYLASE"/>
    <property type="match status" value="1"/>
</dbReference>
<keyword evidence="2" id="KW-0479">Metal-binding</keyword>
<dbReference type="EMBL" id="JBHSQV010000186">
    <property type="protein sequence ID" value="MFC5988951.1"/>
    <property type="molecule type" value="Genomic_DNA"/>
</dbReference>
<evidence type="ECO:0000259" key="8">
    <source>
        <dbReference type="SMART" id="SM00986"/>
    </source>
</evidence>
<keyword evidence="9" id="KW-0326">Glycosidase</keyword>
<dbReference type="EC" id="3.2.2.27" evidence="9"/>
<keyword evidence="5" id="KW-0408">Iron</keyword>
<name>A0ABW1IVB6_9BACL</name>
<protein>
    <submittedName>
        <fullName evidence="9">Uracil-DNA glycosylase</fullName>
        <ecNumber evidence="9">3.2.2.27</ecNumber>
    </submittedName>
</protein>
<reference evidence="10" key="1">
    <citation type="journal article" date="2019" name="Int. J. Syst. Evol. Microbiol.">
        <title>The Global Catalogue of Microorganisms (GCM) 10K type strain sequencing project: providing services to taxonomists for standard genome sequencing and annotation.</title>
        <authorList>
            <consortium name="The Broad Institute Genomics Platform"/>
            <consortium name="The Broad Institute Genome Sequencing Center for Infectious Disease"/>
            <person name="Wu L."/>
            <person name="Ma J."/>
        </authorList>
    </citation>
    <scope>NUCLEOTIDE SEQUENCE [LARGE SCALE GENOMIC DNA]</scope>
    <source>
        <strain evidence="10">CCM 8749</strain>
    </source>
</reference>
<keyword evidence="3" id="KW-0227">DNA damage</keyword>
<dbReference type="SMART" id="SM00986">
    <property type="entry name" value="UDG"/>
    <property type="match status" value="1"/>
</dbReference>
<dbReference type="InterPro" id="IPR051536">
    <property type="entry name" value="UDG_Type-4/5"/>
</dbReference>